<proteinExistence type="predicted"/>
<organism evidence="3 4">
    <name type="scientific">Alcaligenes pakistanensis</name>
    <dbReference type="NCBI Taxonomy" id="1482717"/>
    <lineage>
        <taxon>Bacteria</taxon>
        <taxon>Pseudomonadati</taxon>
        <taxon>Pseudomonadota</taxon>
        <taxon>Betaproteobacteria</taxon>
        <taxon>Burkholderiales</taxon>
        <taxon>Alcaligenaceae</taxon>
        <taxon>Alcaligenes</taxon>
    </lineage>
</organism>
<evidence type="ECO:0000256" key="1">
    <source>
        <dbReference type="SAM" id="MobiDB-lite"/>
    </source>
</evidence>
<comment type="caution">
    <text evidence="3">The sequence shown here is derived from an EMBL/GenBank/DDBJ whole genome shotgun (WGS) entry which is preliminary data.</text>
</comment>
<sequence>MFQYSKRLLSIATLLLISTSSQAQDSGPATQLAQMGGAMQAAAEVCGDRSEAQLQEMKRQQKVSIQSMGLNEEDFDKAFDQGLERGRQDLEKASPEQRSKMCEQLRSGPKF</sequence>
<dbReference type="EMBL" id="BMZN01000002">
    <property type="protein sequence ID" value="GHC45900.1"/>
    <property type="molecule type" value="Genomic_DNA"/>
</dbReference>
<accession>A0A8H9M596</accession>
<keyword evidence="3" id="KW-0449">Lipoprotein</keyword>
<name>A0A8H9M596_9BURK</name>
<dbReference type="RefSeq" id="WP_189392075.1">
    <property type="nucleotide sequence ID" value="NZ_BMZN01000002.1"/>
</dbReference>
<evidence type="ECO:0000313" key="3">
    <source>
        <dbReference type="EMBL" id="GHC45900.1"/>
    </source>
</evidence>
<dbReference type="Proteomes" id="UP000608923">
    <property type="component" value="Unassembled WGS sequence"/>
</dbReference>
<keyword evidence="4" id="KW-1185">Reference proteome</keyword>
<evidence type="ECO:0000313" key="4">
    <source>
        <dbReference type="Proteomes" id="UP000608923"/>
    </source>
</evidence>
<feature type="region of interest" description="Disordered" evidence="1">
    <location>
        <begin position="85"/>
        <end position="111"/>
    </location>
</feature>
<feature type="compositionally biased region" description="Basic and acidic residues" evidence="1">
    <location>
        <begin position="85"/>
        <end position="103"/>
    </location>
</feature>
<dbReference type="AlphaFoldDB" id="A0A8H9M596"/>
<keyword evidence="2" id="KW-0732">Signal</keyword>
<feature type="chain" id="PRO_5034621162" evidence="2">
    <location>
        <begin position="24"/>
        <end position="111"/>
    </location>
</feature>
<gene>
    <name evidence="3" type="ORF">GCM10010096_16810</name>
</gene>
<feature type="signal peptide" evidence="2">
    <location>
        <begin position="1"/>
        <end position="23"/>
    </location>
</feature>
<evidence type="ECO:0000256" key="2">
    <source>
        <dbReference type="SAM" id="SignalP"/>
    </source>
</evidence>
<reference evidence="4" key="1">
    <citation type="journal article" date="2019" name="Int. J. Syst. Evol. Microbiol.">
        <title>The Global Catalogue of Microorganisms (GCM) 10K type strain sequencing project: providing services to taxonomists for standard genome sequencing and annotation.</title>
        <authorList>
            <consortium name="The Broad Institute Genomics Platform"/>
            <consortium name="The Broad Institute Genome Sequencing Center for Infectious Disease"/>
            <person name="Wu L."/>
            <person name="Ma J."/>
        </authorList>
    </citation>
    <scope>NUCLEOTIDE SEQUENCE [LARGE SCALE GENOMIC DNA]</scope>
    <source>
        <strain evidence="4">KCTC 42083</strain>
    </source>
</reference>
<protein>
    <submittedName>
        <fullName evidence="3">Lipoprotein</fullName>
    </submittedName>
</protein>